<dbReference type="Pfam" id="PF00535">
    <property type="entry name" value="Glycos_transf_2"/>
    <property type="match status" value="1"/>
</dbReference>
<name>A0A1S6IVL6_9FIRM</name>
<dbReference type="AlphaFoldDB" id="A0A1S6IVL6"/>
<gene>
    <name evidence="3" type="ORF">B0537_06825</name>
</gene>
<dbReference type="KEGG" id="dfg:B0537_06825"/>
<dbReference type="InterPro" id="IPR011990">
    <property type="entry name" value="TPR-like_helical_dom_sf"/>
</dbReference>
<keyword evidence="4" id="KW-1185">Reference proteome</keyword>
<feature type="repeat" description="TPR" evidence="1">
    <location>
        <begin position="381"/>
        <end position="414"/>
    </location>
</feature>
<dbReference type="InterPro" id="IPR029044">
    <property type="entry name" value="Nucleotide-diphossugar_trans"/>
</dbReference>
<dbReference type="Proteomes" id="UP000189464">
    <property type="component" value="Chromosome"/>
</dbReference>
<dbReference type="InterPro" id="IPR001173">
    <property type="entry name" value="Glyco_trans_2-like"/>
</dbReference>
<proteinExistence type="predicted"/>
<dbReference type="InterPro" id="IPR019734">
    <property type="entry name" value="TPR_rpt"/>
</dbReference>
<sequence>MTYSTQAGKLWIEFVTKKLIKKCPNSILDIGAGSGAYSDLLKAKLPGTTFTALEVWEPYIAKYHLEKKYDTILQLDVRNFSPETTYGITILGNVLEYLSQEEAVEVYNNLLKSSHFVIISIPINKCSQATPKDNPYEKIQKDDWSHEGVLATFEHIVLHHLDNEIGVYLGVNPQHHSFEEVSRLVKPSLAVYGIYKNEEQHMERFLRSVQTADEIVLCDTGSTDQTNQIISQFKETHPHVNLRVYSICVSPWRFDDARNTSLSLVSPDIDLCISLDIDQYLMDGWKEYLIDNWEVGYTKYCHRQRTIIGGENTLDDWSEKIHSRSGYTWKLPVYEILEYNKQEKIKKLPDFWVYHEPAPDKERLNILPLLEQSVKEKKDIWQSWSYLAEEYLSSGRYGAALQALETALELKDSDKAYLYKQQYLVYKAQNQVNLALLSLSNVILHLPERREPYFEKALYLHQLDRHLEAYATLKEGKNFTNKILDRHYNPAAWHTEFDQWLTKLRELAQEEVINFD</sequence>
<evidence type="ECO:0000259" key="2">
    <source>
        <dbReference type="Pfam" id="PF00535"/>
    </source>
</evidence>
<evidence type="ECO:0000256" key="1">
    <source>
        <dbReference type="PROSITE-ProRule" id="PRU00339"/>
    </source>
</evidence>
<dbReference type="SUPFAM" id="SSF53335">
    <property type="entry name" value="S-adenosyl-L-methionine-dependent methyltransferases"/>
    <property type="match status" value="1"/>
</dbReference>
<dbReference type="SUPFAM" id="SSF48452">
    <property type="entry name" value="TPR-like"/>
    <property type="match status" value="1"/>
</dbReference>
<dbReference type="PROSITE" id="PS50005">
    <property type="entry name" value="TPR"/>
    <property type="match status" value="1"/>
</dbReference>
<protein>
    <recommendedName>
        <fullName evidence="2">Glycosyltransferase 2-like domain-containing protein</fullName>
    </recommendedName>
</protein>
<dbReference type="Gene3D" id="3.90.550.10">
    <property type="entry name" value="Spore Coat Polysaccharide Biosynthesis Protein SpsA, Chain A"/>
    <property type="match status" value="1"/>
</dbReference>
<dbReference type="Gene3D" id="1.25.40.10">
    <property type="entry name" value="Tetratricopeptide repeat domain"/>
    <property type="match status" value="1"/>
</dbReference>
<dbReference type="STRING" id="1833852.B0537_06825"/>
<feature type="domain" description="Glycosyltransferase 2-like" evidence="2">
    <location>
        <begin position="196"/>
        <end position="332"/>
    </location>
</feature>
<keyword evidence="1" id="KW-0802">TPR repeat</keyword>
<dbReference type="SMART" id="SM00028">
    <property type="entry name" value="TPR"/>
    <property type="match status" value="2"/>
</dbReference>
<dbReference type="InterPro" id="IPR029063">
    <property type="entry name" value="SAM-dependent_MTases_sf"/>
</dbReference>
<accession>A0A1S6IVL6</accession>
<dbReference type="OrthoDB" id="9772751at2"/>
<evidence type="ECO:0000313" key="3">
    <source>
        <dbReference type="EMBL" id="AQS58820.1"/>
    </source>
</evidence>
<dbReference type="Gene3D" id="3.40.50.150">
    <property type="entry name" value="Vaccinia Virus protein VP39"/>
    <property type="match status" value="1"/>
</dbReference>
<dbReference type="PANTHER" id="PTHR43630:SF2">
    <property type="entry name" value="GLYCOSYLTRANSFERASE"/>
    <property type="match status" value="1"/>
</dbReference>
<dbReference type="SUPFAM" id="SSF53448">
    <property type="entry name" value="Nucleotide-diphospho-sugar transferases"/>
    <property type="match status" value="1"/>
</dbReference>
<dbReference type="EMBL" id="CP019698">
    <property type="protein sequence ID" value="AQS58820.1"/>
    <property type="molecule type" value="Genomic_DNA"/>
</dbReference>
<reference evidence="3 4" key="1">
    <citation type="journal article" date="2016" name="Int. J. Syst. Evol. Microbiol.">
        <title>Desulfotomaculum ferrireducens sp. nov., a moderately thermophilic sulfate-reducing and dissimilatory Fe(III)-reducing bacterium isolated from compost.</title>
        <authorList>
            <person name="Yang G."/>
            <person name="Guo J."/>
            <person name="Zhuang L."/>
            <person name="Yuan Y."/>
            <person name="Zhou S."/>
        </authorList>
    </citation>
    <scope>NUCLEOTIDE SEQUENCE [LARGE SCALE GENOMIC DNA]</scope>
    <source>
        <strain evidence="3 4">GSS09</strain>
    </source>
</reference>
<organism evidence="3 4">
    <name type="scientific">Desulforamulus ferrireducens</name>
    <dbReference type="NCBI Taxonomy" id="1833852"/>
    <lineage>
        <taxon>Bacteria</taxon>
        <taxon>Bacillati</taxon>
        <taxon>Bacillota</taxon>
        <taxon>Clostridia</taxon>
        <taxon>Eubacteriales</taxon>
        <taxon>Peptococcaceae</taxon>
        <taxon>Desulforamulus</taxon>
    </lineage>
</organism>
<dbReference type="PANTHER" id="PTHR43630">
    <property type="entry name" value="POLY-BETA-1,6-N-ACETYL-D-GLUCOSAMINE SYNTHASE"/>
    <property type="match status" value="1"/>
</dbReference>
<evidence type="ECO:0000313" key="4">
    <source>
        <dbReference type="Proteomes" id="UP000189464"/>
    </source>
</evidence>
<dbReference type="RefSeq" id="WP_077713846.1">
    <property type="nucleotide sequence ID" value="NZ_CP019698.1"/>
</dbReference>